<accession>A0A168N868</accession>
<reference evidence="1 2" key="1">
    <citation type="submission" date="2016-03" db="EMBL/GenBank/DDBJ databases">
        <title>Draft genome sequence of Paenibacillus glacialis DSM 22343.</title>
        <authorList>
            <person name="Shin S.-K."/>
            <person name="Yi H."/>
        </authorList>
    </citation>
    <scope>NUCLEOTIDE SEQUENCE [LARGE SCALE GENOMIC DNA]</scope>
    <source>
        <strain evidence="1 2">DSM 22343</strain>
    </source>
</reference>
<organism evidence="1 2">
    <name type="scientific">Paenibacillus glacialis</name>
    <dbReference type="NCBI Taxonomy" id="494026"/>
    <lineage>
        <taxon>Bacteria</taxon>
        <taxon>Bacillati</taxon>
        <taxon>Bacillota</taxon>
        <taxon>Bacilli</taxon>
        <taxon>Bacillales</taxon>
        <taxon>Paenibacillaceae</taxon>
        <taxon>Paenibacillus</taxon>
    </lineage>
</organism>
<dbReference type="STRING" id="494026.PGLA_04450"/>
<dbReference type="AlphaFoldDB" id="A0A168N868"/>
<dbReference type="Proteomes" id="UP000076967">
    <property type="component" value="Unassembled WGS sequence"/>
</dbReference>
<protein>
    <submittedName>
        <fullName evidence="1">Uncharacterized protein</fullName>
    </submittedName>
</protein>
<evidence type="ECO:0000313" key="2">
    <source>
        <dbReference type="Proteomes" id="UP000076967"/>
    </source>
</evidence>
<dbReference type="EMBL" id="LVJH01000003">
    <property type="protein sequence ID" value="OAB45507.1"/>
    <property type="molecule type" value="Genomic_DNA"/>
</dbReference>
<proteinExistence type="predicted"/>
<keyword evidence="2" id="KW-1185">Reference proteome</keyword>
<sequence length="63" mass="6824">MDYADGKVGSNNGLDGLYVKYSDDGKVADIIINESKFGSSKLGNTKMGKQMSSSWIEGNLEKM</sequence>
<evidence type="ECO:0000313" key="1">
    <source>
        <dbReference type="EMBL" id="OAB45507.1"/>
    </source>
</evidence>
<comment type="caution">
    <text evidence="1">The sequence shown here is derived from an EMBL/GenBank/DDBJ whole genome shotgun (WGS) entry which is preliminary data.</text>
</comment>
<gene>
    <name evidence="1" type="ORF">PGLA_04450</name>
</gene>
<name>A0A168N868_9BACL</name>